<keyword evidence="6 8" id="KW-0560">Oxidoreductase</keyword>
<comment type="caution">
    <text evidence="8">The sequence shown here is derived from an EMBL/GenBank/DDBJ whole genome shotgun (WGS) entry which is preliminary data.</text>
</comment>
<dbReference type="GO" id="GO:0019305">
    <property type="term" value="P:dTDP-rhamnose biosynthetic process"/>
    <property type="evidence" value="ECO:0007669"/>
    <property type="project" value="UniProtKB-UniPathway"/>
</dbReference>
<dbReference type="Gene3D" id="3.90.25.10">
    <property type="entry name" value="UDP-galactose 4-epimerase, domain 1"/>
    <property type="match status" value="1"/>
</dbReference>
<dbReference type="InterPro" id="IPR036291">
    <property type="entry name" value="NAD(P)-bd_dom_sf"/>
</dbReference>
<name>A0A5D0HS84_9FLAO</name>
<comment type="pathway">
    <text evidence="1 6">Carbohydrate biosynthesis; dTDP-L-rhamnose biosynthesis.</text>
</comment>
<dbReference type="Proteomes" id="UP000323930">
    <property type="component" value="Unassembled WGS sequence"/>
</dbReference>
<dbReference type="Gene3D" id="3.40.50.720">
    <property type="entry name" value="NAD(P)-binding Rossmann-like Domain"/>
    <property type="match status" value="1"/>
</dbReference>
<evidence type="ECO:0000256" key="4">
    <source>
        <dbReference type="ARBA" id="ARBA00017099"/>
    </source>
</evidence>
<dbReference type="GO" id="GO:0008831">
    <property type="term" value="F:dTDP-4-dehydrorhamnose reductase activity"/>
    <property type="evidence" value="ECO:0007669"/>
    <property type="project" value="UniProtKB-EC"/>
</dbReference>
<dbReference type="EC" id="1.1.1.133" evidence="3 6"/>
<dbReference type="RefSeq" id="WP_148542756.1">
    <property type="nucleotide sequence ID" value="NZ_VSDQ01000679.1"/>
</dbReference>
<evidence type="ECO:0000256" key="6">
    <source>
        <dbReference type="RuleBase" id="RU364082"/>
    </source>
</evidence>
<comment type="similarity">
    <text evidence="2 6">Belongs to the dTDP-4-dehydrorhamnose reductase family.</text>
</comment>
<dbReference type="EMBL" id="VSDQ01000679">
    <property type="protein sequence ID" value="TYA74138.1"/>
    <property type="molecule type" value="Genomic_DNA"/>
</dbReference>
<comment type="catalytic activity">
    <reaction evidence="5">
        <text>dTDP-beta-L-rhamnose + NADP(+) = dTDP-4-dehydro-beta-L-rhamnose + NADPH + H(+)</text>
        <dbReference type="Rhea" id="RHEA:21796"/>
        <dbReference type="ChEBI" id="CHEBI:15378"/>
        <dbReference type="ChEBI" id="CHEBI:57510"/>
        <dbReference type="ChEBI" id="CHEBI:57783"/>
        <dbReference type="ChEBI" id="CHEBI:58349"/>
        <dbReference type="ChEBI" id="CHEBI:62830"/>
        <dbReference type="EC" id="1.1.1.133"/>
    </reaction>
</comment>
<dbReference type="PANTHER" id="PTHR10491">
    <property type="entry name" value="DTDP-4-DEHYDRORHAMNOSE REDUCTASE"/>
    <property type="match status" value="1"/>
</dbReference>
<keyword evidence="9" id="KW-1185">Reference proteome</keyword>
<organism evidence="8 9">
    <name type="scientific">Seonamhaeicola marinus</name>
    <dbReference type="NCBI Taxonomy" id="1912246"/>
    <lineage>
        <taxon>Bacteria</taxon>
        <taxon>Pseudomonadati</taxon>
        <taxon>Bacteroidota</taxon>
        <taxon>Flavobacteriia</taxon>
        <taxon>Flavobacteriales</taxon>
        <taxon>Flavobacteriaceae</taxon>
    </lineage>
</organism>
<dbReference type="SUPFAM" id="SSF51735">
    <property type="entry name" value="NAD(P)-binding Rossmann-fold domains"/>
    <property type="match status" value="1"/>
</dbReference>
<dbReference type="CDD" id="cd05254">
    <property type="entry name" value="dTDP_HR_like_SDR_e"/>
    <property type="match status" value="1"/>
</dbReference>
<evidence type="ECO:0000313" key="9">
    <source>
        <dbReference type="Proteomes" id="UP000323930"/>
    </source>
</evidence>
<accession>A0A5D0HS84</accession>
<dbReference type="AlphaFoldDB" id="A0A5D0HS84"/>
<evidence type="ECO:0000256" key="2">
    <source>
        <dbReference type="ARBA" id="ARBA00010944"/>
    </source>
</evidence>
<protein>
    <recommendedName>
        <fullName evidence="4 6">dTDP-4-dehydrorhamnose reductase</fullName>
        <ecNumber evidence="3 6">1.1.1.133</ecNumber>
    </recommendedName>
</protein>
<proteinExistence type="inferred from homology"/>
<dbReference type="InterPro" id="IPR029903">
    <property type="entry name" value="RmlD-like-bd"/>
</dbReference>
<evidence type="ECO:0000313" key="8">
    <source>
        <dbReference type="EMBL" id="TYA74138.1"/>
    </source>
</evidence>
<dbReference type="UniPathway" id="UPA00124"/>
<dbReference type="InterPro" id="IPR005913">
    <property type="entry name" value="dTDP_dehydrorham_reduct"/>
</dbReference>
<dbReference type="Pfam" id="PF04321">
    <property type="entry name" value="RmlD_sub_bind"/>
    <property type="match status" value="1"/>
</dbReference>
<dbReference type="GO" id="GO:0005829">
    <property type="term" value="C:cytosol"/>
    <property type="evidence" value="ECO:0007669"/>
    <property type="project" value="TreeGrafter"/>
</dbReference>
<feature type="domain" description="RmlD-like substrate binding" evidence="7">
    <location>
        <begin position="4"/>
        <end position="260"/>
    </location>
</feature>
<evidence type="ECO:0000259" key="7">
    <source>
        <dbReference type="Pfam" id="PF04321"/>
    </source>
</evidence>
<evidence type="ECO:0000256" key="1">
    <source>
        <dbReference type="ARBA" id="ARBA00004781"/>
    </source>
</evidence>
<dbReference type="PANTHER" id="PTHR10491:SF4">
    <property type="entry name" value="METHIONINE ADENOSYLTRANSFERASE 2 SUBUNIT BETA"/>
    <property type="match status" value="1"/>
</dbReference>
<reference evidence="8 9" key="1">
    <citation type="submission" date="2019-08" db="EMBL/GenBank/DDBJ databases">
        <title>Seonamhaeicola sediminis sp. nov., isolated from marine sediment.</title>
        <authorList>
            <person name="Cao W.R."/>
        </authorList>
    </citation>
    <scope>NUCLEOTIDE SEQUENCE [LARGE SCALE GENOMIC DNA]</scope>
    <source>
        <strain evidence="8 9">B011</strain>
    </source>
</reference>
<dbReference type="NCBIfam" id="TIGR01214">
    <property type="entry name" value="rmlD"/>
    <property type="match status" value="1"/>
</dbReference>
<comment type="function">
    <text evidence="6">Catalyzes the reduction of dTDP-6-deoxy-L-lyxo-4-hexulose to yield dTDP-L-rhamnose.</text>
</comment>
<evidence type="ECO:0000256" key="3">
    <source>
        <dbReference type="ARBA" id="ARBA00012929"/>
    </source>
</evidence>
<sequence length="260" mass="29975">MKKKVLVTGANGQLGKTIAELYSENEVELDFIFASKEILDITDKGILDVFFKDNKLDYCINCAAYTNVEEAEKTPEIAYKINAEGVKNLAEACKIYDVGLVHISTDYVFDGKKEEPYTILDKPNPINEYGKSKLLGEKYVQEILKNYFIVRTSWLYSKKYGHNFYKSVVKWAKEGKDLKITTEQIGCPTDTVNLSSFIVNLIRKRDDNFGIYHYSCKDVMTWYDFARKVLIEKELLGKTKLEKVKKYNTFALRPKNSVLK</sequence>
<evidence type="ECO:0000256" key="5">
    <source>
        <dbReference type="ARBA" id="ARBA00048200"/>
    </source>
</evidence>
<keyword evidence="6" id="KW-0521">NADP</keyword>
<gene>
    <name evidence="8" type="primary">rfbD</name>
    <name evidence="8" type="ORF">FUA24_12410</name>
</gene>
<dbReference type="OrthoDB" id="9803892at2"/>